<comment type="catalytic activity">
    <reaction evidence="11">
        <text>a fatty acyl-[ACP] + malonyl-[ACP] + H(+) = a 3-oxoacyl-[ACP] + holo-[ACP] + CO2</text>
        <dbReference type="Rhea" id="RHEA:22836"/>
        <dbReference type="Rhea" id="RHEA-COMP:9623"/>
        <dbReference type="Rhea" id="RHEA-COMP:9685"/>
        <dbReference type="Rhea" id="RHEA-COMP:9916"/>
        <dbReference type="Rhea" id="RHEA-COMP:14125"/>
        <dbReference type="ChEBI" id="CHEBI:15378"/>
        <dbReference type="ChEBI" id="CHEBI:16526"/>
        <dbReference type="ChEBI" id="CHEBI:64479"/>
        <dbReference type="ChEBI" id="CHEBI:78449"/>
        <dbReference type="ChEBI" id="CHEBI:78776"/>
        <dbReference type="ChEBI" id="CHEBI:138651"/>
    </reaction>
</comment>
<evidence type="ECO:0000256" key="12">
    <source>
        <dbReference type="PIRSR" id="PIRSR000447-1"/>
    </source>
</evidence>
<dbReference type="AlphaFoldDB" id="A0A519BIJ3"/>
<dbReference type="InterPro" id="IPR017568">
    <property type="entry name" value="3-oxoacyl-ACP_synth-2"/>
</dbReference>
<evidence type="ECO:0000256" key="8">
    <source>
        <dbReference type="ARBA" id="ARBA00023098"/>
    </source>
</evidence>
<evidence type="ECO:0000256" key="6">
    <source>
        <dbReference type="ARBA" id="ARBA00022679"/>
    </source>
</evidence>
<evidence type="ECO:0000256" key="13">
    <source>
        <dbReference type="RuleBase" id="RU003694"/>
    </source>
</evidence>
<dbReference type="SUPFAM" id="SSF53901">
    <property type="entry name" value="Thiolase-like"/>
    <property type="match status" value="2"/>
</dbReference>
<dbReference type="GO" id="GO:0005829">
    <property type="term" value="C:cytosol"/>
    <property type="evidence" value="ECO:0007669"/>
    <property type="project" value="TreeGrafter"/>
</dbReference>
<name>A0A519BIJ3_ACIG2</name>
<dbReference type="FunFam" id="3.40.47.10:FF:000009">
    <property type="entry name" value="3-oxoacyl-[acyl-carrier-protein] synthase 2"/>
    <property type="match status" value="1"/>
</dbReference>
<dbReference type="InterPro" id="IPR020841">
    <property type="entry name" value="PKS_Beta-ketoAc_synthase_dom"/>
</dbReference>
<comment type="similarity">
    <text evidence="2 11 13">Belongs to the thiolase-like superfamily. Beta-ketoacyl-ACP synthases family.</text>
</comment>
<proteinExistence type="inferred from homology"/>
<dbReference type="CDD" id="cd00834">
    <property type="entry name" value="KAS_I_II"/>
    <property type="match status" value="1"/>
</dbReference>
<keyword evidence="10 11" id="KW-0012">Acyltransferase</keyword>
<dbReference type="InterPro" id="IPR014030">
    <property type="entry name" value="Ketoacyl_synth_N"/>
</dbReference>
<evidence type="ECO:0000256" key="1">
    <source>
        <dbReference type="ARBA" id="ARBA00005194"/>
    </source>
</evidence>
<dbReference type="EC" id="2.3.1.179" evidence="3 11"/>
<evidence type="ECO:0000256" key="5">
    <source>
        <dbReference type="ARBA" id="ARBA00022516"/>
    </source>
</evidence>
<evidence type="ECO:0000313" key="16">
    <source>
        <dbReference type="Proteomes" id="UP000316562"/>
    </source>
</evidence>
<dbReference type="InterPro" id="IPR000794">
    <property type="entry name" value="Beta-ketoacyl_synthase"/>
</dbReference>
<dbReference type="UniPathway" id="UPA00094"/>
<comment type="pathway">
    <text evidence="1 11">Lipid metabolism; fatty acid biosynthesis.</text>
</comment>
<feature type="active site" description="For beta-ketoacyl synthase activity" evidence="12">
    <location>
        <position position="168"/>
    </location>
</feature>
<keyword evidence="5 11" id="KW-0444">Lipid biosynthesis</keyword>
<evidence type="ECO:0000256" key="10">
    <source>
        <dbReference type="ARBA" id="ARBA00023315"/>
    </source>
</evidence>
<protein>
    <recommendedName>
        <fullName evidence="4 11">3-oxoacyl-[acyl-carrier-protein] synthase 2</fullName>
        <ecNumber evidence="3 11">2.3.1.179</ecNumber>
    </recommendedName>
</protein>
<evidence type="ECO:0000256" key="2">
    <source>
        <dbReference type="ARBA" id="ARBA00008467"/>
    </source>
</evidence>
<dbReference type="NCBIfam" id="NF005589">
    <property type="entry name" value="PRK07314.1"/>
    <property type="match status" value="1"/>
</dbReference>
<dbReference type="GO" id="GO:0006633">
    <property type="term" value="P:fatty acid biosynthetic process"/>
    <property type="evidence" value="ECO:0007669"/>
    <property type="project" value="UniProtKB-UniRule"/>
</dbReference>
<evidence type="ECO:0000256" key="7">
    <source>
        <dbReference type="ARBA" id="ARBA00022832"/>
    </source>
</evidence>
<accession>A0A519BIJ3</accession>
<dbReference type="Pfam" id="PF00109">
    <property type="entry name" value="ketoacyl-synt"/>
    <property type="match status" value="1"/>
</dbReference>
<dbReference type="SMART" id="SM00825">
    <property type="entry name" value="PKS_KS"/>
    <property type="match status" value="1"/>
</dbReference>
<comment type="function">
    <text evidence="11">Involved in the type II fatty acid elongation cycle. Catalyzes the elongation of a wide range of acyl-ACP by the addition of two carbons from malonyl-ACP to an acyl acceptor. Can efficiently catalyze the conversion of palmitoleoyl-ACP (cis-hexadec-9-enoyl-ACP) to cis-vaccenoyl-ACP (cis-octadec-11-enoyl-ACP), an essential step in the thermal regulation of fatty acid composition.</text>
</comment>
<sequence>MEKTNCNRRVVITGMSMISPLGNDLNTSWEGMISGRSGIGLITAFDTTEYTTKIAGEVKDFEPENFIDKKEVKKMDRFIHYAVACSKMALEESGLKIDESNAHRVGVWIGAGIGGLMTIEKYHTLLLENGPKKISPFFIPMLLINLAPGQVSIMTGAKGPNASTVSACSTGTNSIGDAYKIIARGDADVMIAGGAESTITPLCISGFNAMKALSTRNNEPKKASRPFDKNRDGFVVSEGSGIVILEELTNAQNRGAKIYAEVVGYGFSSDAYHLSTPDPNAQGAFYCMKNAVEDAGINPEDVDYINAHGTSTYYNDLNETKAIKQLFKEHSKKLMVSSIKSMIGHALGAAGGIEAVATAMTLYSGKVPPTINFEEADKECDLDYVPNIMRKADIKYAISNSFGFGGTNATLVLKKWEGK</sequence>
<dbReference type="PIRSF" id="PIRSF000447">
    <property type="entry name" value="KAS_II"/>
    <property type="match status" value="1"/>
</dbReference>
<evidence type="ECO:0000256" key="11">
    <source>
        <dbReference type="PIRNR" id="PIRNR000447"/>
    </source>
</evidence>
<comment type="caution">
    <text evidence="15">The sequence shown here is derived from an EMBL/GenBank/DDBJ whole genome shotgun (WGS) entry which is preliminary data.</text>
</comment>
<evidence type="ECO:0000256" key="9">
    <source>
        <dbReference type="ARBA" id="ARBA00023160"/>
    </source>
</evidence>
<feature type="domain" description="Ketosynthase family 3 (KS3)" evidence="14">
    <location>
        <begin position="7"/>
        <end position="415"/>
    </location>
</feature>
<dbReference type="InterPro" id="IPR018201">
    <property type="entry name" value="Ketoacyl_synth_AS"/>
</dbReference>
<keyword evidence="7" id="KW-0276">Fatty acid metabolism</keyword>
<dbReference type="NCBIfam" id="NF004970">
    <property type="entry name" value="PRK06333.1"/>
    <property type="match status" value="1"/>
</dbReference>
<evidence type="ECO:0000256" key="4">
    <source>
        <dbReference type="ARBA" id="ARBA00014657"/>
    </source>
</evidence>
<evidence type="ECO:0000313" key="15">
    <source>
        <dbReference type="EMBL" id="RZD17077.1"/>
    </source>
</evidence>
<comment type="catalytic activity">
    <reaction evidence="11">
        <text>(9Z)-hexadecenoyl-[ACP] + malonyl-[ACP] + H(+) = 3-oxo-(11Z)-octadecenoyl-[ACP] + holo-[ACP] + CO2</text>
        <dbReference type="Rhea" id="RHEA:55040"/>
        <dbReference type="Rhea" id="RHEA-COMP:9623"/>
        <dbReference type="Rhea" id="RHEA-COMP:9685"/>
        <dbReference type="Rhea" id="RHEA-COMP:10800"/>
        <dbReference type="Rhea" id="RHEA-COMP:14074"/>
        <dbReference type="ChEBI" id="CHEBI:15378"/>
        <dbReference type="ChEBI" id="CHEBI:16526"/>
        <dbReference type="ChEBI" id="CHEBI:64479"/>
        <dbReference type="ChEBI" id="CHEBI:78449"/>
        <dbReference type="ChEBI" id="CHEBI:83989"/>
        <dbReference type="ChEBI" id="CHEBI:138538"/>
        <dbReference type="EC" id="2.3.1.179"/>
    </reaction>
</comment>
<dbReference type="PROSITE" id="PS00606">
    <property type="entry name" value="KS3_1"/>
    <property type="match status" value="1"/>
</dbReference>
<dbReference type="PROSITE" id="PS52004">
    <property type="entry name" value="KS3_2"/>
    <property type="match status" value="1"/>
</dbReference>
<dbReference type="InterPro" id="IPR014031">
    <property type="entry name" value="Ketoacyl_synth_C"/>
</dbReference>
<dbReference type="EMBL" id="SGBC01000001">
    <property type="protein sequence ID" value="RZD17077.1"/>
    <property type="molecule type" value="Genomic_DNA"/>
</dbReference>
<keyword evidence="6 11" id="KW-0808">Transferase</keyword>
<keyword evidence="9 11" id="KW-0275">Fatty acid biosynthesis</keyword>
<dbReference type="PANTHER" id="PTHR11712">
    <property type="entry name" value="POLYKETIDE SYNTHASE-RELATED"/>
    <property type="match status" value="1"/>
</dbReference>
<evidence type="ECO:0000256" key="3">
    <source>
        <dbReference type="ARBA" id="ARBA00012356"/>
    </source>
</evidence>
<dbReference type="Gene3D" id="3.40.47.10">
    <property type="match status" value="1"/>
</dbReference>
<dbReference type="InterPro" id="IPR016039">
    <property type="entry name" value="Thiolase-like"/>
</dbReference>
<evidence type="ECO:0000259" key="14">
    <source>
        <dbReference type="PROSITE" id="PS52004"/>
    </source>
</evidence>
<dbReference type="Pfam" id="PF02801">
    <property type="entry name" value="Ketoacyl-synt_C"/>
    <property type="match status" value="1"/>
</dbReference>
<reference evidence="15 16" key="1">
    <citation type="journal article" date="2019" name="ISME J.">
        <title>Insights into ecological role of a new deltaproteobacterial order Candidatus Acidulodesulfobacterales by metagenomics and metatranscriptomics.</title>
        <authorList>
            <person name="Tan S."/>
            <person name="Liu J."/>
            <person name="Fang Y."/>
            <person name="Hedlund B.P."/>
            <person name="Lian Z.H."/>
            <person name="Huang L.Y."/>
            <person name="Li J.T."/>
            <person name="Huang L.N."/>
            <person name="Li W.J."/>
            <person name="Jiang H.C."/>
            <person name="Dong H.L."/>
            <person name="Shu W.S."/>
        </authorList>
    </citation>
    <scope>NUCLEOTIDE SEQUENCE [LARGE SCALE GENOMIC DNA]</scope>
    <source>
        <strain evidence="15">AP2</strain>
    </source>
</reference>
<keyword evidence="8" id="KW-0443">Lipid metabolism</keyword>
<dbReference type="GO" id="GO:0004315">
    <property type="term" value="F:3-oxoacyl-[acyl-carrier-protein] synthase activity"/>
    <property type="evidence" value="ECO:0007669"/>
    <property type="project" value="UniProtKB-UniRule"/>
</dbReference>
<dbReference type="NCBIfam" id="TIGR03150">
    <property type="entry name" value="fabF"/>
    <property type="match status" value="1"/>
</dbReference>
<gene>
    <name evidence="15" type="primary">fabF</name>
    <name evidence="15" type="ORF">EVJ46_02260</name>
</gene>
<dbReference type="PANTHER" id="PTHR11712:SF336">
    <property type="entry name" value="3-OXOACYL-[ACYL-CARRIER-PROTEIN] SYNTHASE, MITOCHONDRIAL"/>
    <property type="match status" value="1"/>
</dbReference>
<dbReference type="Proteomes" id="UP000316562">
    <property type="component" value="Unassembled WGS sequence"/>
</dbReference>
<organism evidence="15 16">
    <name type="scientific">Acididesulfobacter guangdongensis</name>
    <dbReference type="NCBI Taxonomy" id="2597225"/>
    <lineage>
        <taxon>Bacteria</taxon>
        <taxon>Deltaproteobacteria</taxon>
        <taxon>Candidatus Acidulodesulfobacterales</taxon>
        <taxon>Candidatus Acididesulfobacter</taxon>
    </lineage>
</organism>